<gene>
    <name evidence="1" type="ORF">BECKFW1821B_GA0114236_10133</name>
</gene>
<proteinExistence type="predicted"/>
<name>A0A450SHP4_9GAMM</name>
<dbReference type="EMBL" id="CAADFD010000013">
    <property type="protein sequence ID" value="VFJ52755.1"/>
    <property type="molecule type" value="Genomic_DNA"/>
</dbReference>
<sequence>MVMSFFARCLIGKGRPFIERFTRHFRHILLSRRDKIETVPYLLTRTFRQGMNQTGFCRRIPDDIHQCSPNSQQNALF</sequence>
<evidence type="ECO:0000313" key="1">
    <source>
        <dbReference type="EMBL" id="VFJ52755.1"/>
    </source>
</evidence>
<dbReference type="AlphaFoldDB" id="A0A450SHP4"/>
<protein>
    <submittedName>
        <fullName evidence="1">Uncharacterized protein</fullName>
    </submittedName>
</protein>
<reference evidence="1" key="1">
    <citation type="submission" date="2019-02" db="EMBL/GenBank/DDBJ databases">
        <authorList>
            <person name="Gruber-Vodicka R. H."/>
            <person name="Seah K. B. B."/>
        </authorList>
    </citation>
    <scope>NUCLEOTIDE SEQUENCE</scope>
    <source>
        <strain evidence="1">BECK_BZ106</strain>
    </source>
</reference>
<organism evidence="1">
    <name type="scientific">Candidatus Kentrum sp. FW</name>
    <dbReference type="NCBI Taxonomy" id="2126338"/>
    <lineage>
        <taxon>Bacteria</taxon>
        <taxon>Pseudomonadati</taxon>
        <taxon>Pseudomonadota</taxon>
        <taxon>Gammaproteobacteria</taxon>
        <taxon>Candidatus Kentrum</taxon>
    </lineage>
</organism>
<accession>A0A450SHP4</accession>